<name>A0A6H1ZM84_9ZZZZ</name>
<evidence type="ECO:0000313" key="1">
    <source>
        <dbReference type="EMBL" id="QJA48541.1"/>
    </source>
</evidence>
<evidence type="ECO:0000313" key="4">
    <source>
        <dbReference type="EMBL" id="QJI04992.1"/>
    </source>
</evidence>
<proteinExistence type="predicted"/>
<sequence length="83" mass="9793">MLNDREKYLIATMPNTEYGQALEKLLREEISLLEDKEVYGSKICDDPLHEDFRVQLGIKIGLKMILRKPKECLTELNREEQKK</sequence>
<dbReference type="EMBL" id="MT145193">
    <property type="protein sequence ID" value="QJI04992.1"/>
    <property type="molecule type" value="Genomic_DNA"/>
</dbReference>
<organism evidence="1">
    <name type="scientific">viral metagenome</name>
    <dbReference type="NCBI Taxonomy" id="1070528"/>
    <lineage>
        <taxon>unclassified sequences</taxon>
        <taxon>metagenomes</taxon>
        <taxon>organismal metagenomes</taxon>
    </lineage>
</organism>
<accession>A0A6H1ZM84</accession>
<dbReference type="AlphaFoldDB" id="A0A6H1ZM84"/>
<reference evidence="1" key="1">
    <citation type="submission" date="2020-03" db="EMBL/GenBank/DDBJ databases">
        <title>The deep terrestrial virosphere.</title>
        <authorList>
            <person name="Holmfeldt K."/>
            <person name="Nilsson E."/>
            <person name="Simone D."/>
            <person name="Lopez-Fernandez M."/>
            <person name="Wu X."/>
            <person name="de Brujin I."/>
            <person name="Lundin D."/>
            <person name="Andersson A."/>
            <person name="Bertilsson S."/>
            <person name="Dopson M."/>
        </authorList>
    </citation>
    <scope>NUCLEOTIDE SEQUENCE</scope>
    <source>
        <strain evidence="4">MM415A00131</strain>
        <strain evidence="2">MM415B00138</strain>
        <strain evidence="1">TM448A01005</strain>
        <strain evidence="3">TM448B01482</strain>
    </source>
</reference>
<evidence type="ECO:0000313" key="3">
    <source>
        <dbReference type="EMBL" id="QJH99078.1"/>
    </source>
</evidence>
<gene>
    <name evidence="4" type="ORF">MM415A00131_0010</name>
    <name evidence="2" type="ORF">MM415B00138_0057</name>
    <name evidence="1" type="ORF">TM448A01005_0013</name>
    <name evidence="3" type="ORF">TM448B01482_0007</name>
</gene>
<evidence type="ECO:0000313" key="2">
    <source>
        <dbReference type="EMBL" id="QJA68007.1"/>
    </source>
</evidence>
<protein>
    <submittedName>
        <fullName evidence="1">Uncharacterized protein</fullName>
    </submittedName>
</protein>
<dbReference type="EMBL" id="MT144767">
    <property type="protein sequence ID" value="QJH99078.1"/>
    <property type="molecule type" value="Genomic_DNA"/>
</dbReference>
<dbReference type="EMBL" id="MT144089">
    <property type="protein sequence ID" value="QJA48541.1"/>
    <property type="molecule type" value="Genomic_DNA"/>
</dbReference>
<dbReference type="EMBL" id="MT141578">
    <property type="protein sequence ID" value="QJA68007.1"/>
    <property type="molecule type" value="Genomic_DNA"/>
</dbReference>